<keyword evidence="3" id="KW-1185">Reference proteome</keyword>
<dbReference type="InterPro" id="IPR010466">
    <property type="entry name" value="DUF1058"/>
</dbReference>
<name>A0ABT0BMH2_9SPHN</name>
<protein>
    <submittedName>
        <fullName evidence="2">SH3 domain-containing protein</fullName>
    </submittedName>
</protein>
<keyword evidence="1" id="KW-0732">Signal</keyword>
<accession>A0ABT0BMH2</accession>
<proteinExistence type="predicted"/>
<organism evidence="2 3">
    <name type="scientific">Novosphingobium beihaiensis</name>
    <dbReference type="NCBI Taxonomy" id="2930389"/>
    <lineage>
        <taxon>Bacteria</taxon>
        <taxon>Pseudomonadati</taxon>
        <taxon>Pseudomonadota</taxon>
        <taxon>Alphaproteobacteria</taxon>
        <taxon>Sphingomonadales</taxon>
        <taxon>Sphingomonadaceae</taxon>
        <taxon>Novosphingobium</taxon>
    </lineage>
</organism>
<gene>
    <name evidence="2" type="ORF">MTR66_05005</name>
</gene>
<sequence length="162" mass="17925">MKRLLTMLPLLALCALAPAVIPGAARAADEDKVPYWASIDADVANMRVGPGHTYKIDWVYRRQHLPVKIIRREGPWRQIEDPDGDKGWMRDLLLSRRRGAIVKGKEPVEMRAGGSDSSPVLWRVEPGVVGQLGDCKQGWCAFDTDGHRGFVRAGALWGTGEP</sequence>
<evidence type="ECO:0000313" key="3">
    <source>
        <dbReference type="Proteomes" id="UP001202281"/>
    </source>
</evidence>
<feature type="signal peptide" evidence="1">
    <location>
        <begin position="1"/>
        <end position="27"/>
    </location>
</feature>
<evidence type="ECO:0000256" key="1">
    <source>
        <dbReference type="SAM" id="SignalP"/>
    </source>
</evidence>
<comment type="caution">
    <text evidence="2">The sequence shown here is derived from an EMBL/GenBank/DDBJ whole genome shotgun (WGS) entry which is preliminary data.</text>
</comment>
<dbReference type="RefSeq" id="WP_243918420.1">
    <property type="nucleotide sequence ID" value="NZ_JALHLG010000005.1"/>
</dbReference>
<evidence type="ECO:0000313" key="2">
    <source>
        <dbReference type="EMBL" id="MCJ2186173.1"/>
    </source>
</evidence>
<dbReference type="Proteomes" id="UP001202281">
    <property type="component" value="Unassembled WGS sequence"/>
</dbReference>
<dbReference type="Gene3D" id="2.30.30.40">
    <property type="entry name" value="SH3 Domains"/>
    <property type="match status" value="1"/>
</dbReference>
<dbReference type="EMBL" id="JALHLG010000005">
    <property type="protein sequence ID" value="MCJ2186173.1"/>
    <property type="molecule type" value="Genomic_DNA"/>
</dbReference>
<reference evidence="2 3" key="1">
    <citation type="submission" date="2022-04" db="EMBL/GenBank/DDBJ databases">
        <title>Identification of a novel bacterium isolated from mangrove sediments.</title>
        <authorList>
            <person name="Pan X."/>
        </authorList>
    </citation>
    <scope>NUCLEOTIDE SEQUENCE [LARGE SCALE GENOMIC DNA]</scope>
    <source>
        <strain evidence="2 3">B2638</strain>
    </source>
</reference>
<feature type="chain" id="PRO_5046505731" evidence="1">
    <location>
        <begin position="28"/>
        <end position="162"/>
    </location>
</feature>
<dbReference type="Pfam" id="PF06347">
    <property type="entry name" value="SH3_4"/>
    <property type="match status" value="2"/>
</dbReference>